<dbReference type="Proteomes" id="UP001448614">
    <property type="component" value="Unassembled WGS sequence"/>
</dbReference>
<keyword evidence="1" id="KW-0812">Transmembrane</keyword>
<evidence type="ECO:0000313" key="4">
    <source>
        <dbReference type="Proteomes" id="UP001448614"/>
    </source>
</evidence>
<accession>A0ABV0GT45</accession>
<feature type="transmembrane region" description="Helical" evidence="1">
    <location>
        <begin position="79"/>
        <end position="106"/>
    </location>
</feature>
<feature type="transmembrane region" description="Helical" evidence="1">
    <location>
        <begin position="211"/>
        <end position="234"/>
    </location>
</feature>
<dbReference type="RefSeq" id="WP_347782647.1">
    <property type="nucleotide sequence ID" value="NZ_JBBMFV010000004.1"/>
</dbReference>
<protein>
    <submittedName>
        <fullName evidence="3">Phosphatase PAP2 family protein</fullName>
    </submittedName>
</protein>
<dbReference type="Pfam" id="PF01569">
    <property type="entry name" value="PAP2"/>
    <property type="match status" value="1"/>
</dbReference>
<comment type="caution">
    <text evidence="3">The sequence shown here is derived from an EMBL/GenBank/DDBJ whole genome shotgun (WGS) entry which is preliminary data.</text>
</comment>
<organism evidence="3 4">
    <name type="scientific">Paenarthrobacter nicotinovorans</name>
    <name type="common">Arthrobacter nicotinovorans</name>
    <dbReference type="NCBI Taxonomy" id="29320"/>
    <lineage>
        <taxon>Bacteria</taxon>
        <taxon>Bacillati</taxon>
        <taxon>Actinomycetota</taxon>
        <taxon>Actinomycetes</taxon>
        <taxon>Micrococcales</taxon>
        <taxon>Micrococcaceae</taxon>
        <taxon>Paenarthrobacter</taxon>
    </lineage>
</organism>
<name>A0ABV0GT45_PAENI</name>
<evidence type="ECO:0000256" key="1">
    <source>
        <dbReference type="SAM" id="Phobius"/>
    </source>
</evidence>
<dbReference type="PANTHER" id="PTHR14969:SF13">
    <property type="entry name" value="AT30094P"/>
    <property type="match status" value="1"/>
</dbReference>
<feature type="transmembrane region" description="Helical" evidence="1">
    <location>
        <begin position="33"/>
        <end position="52"/>
    </location>
</feature>
<dbReference type="InterPro" id="IPR000326">
    <property type="entry name" value="PAP2/HPO"/>
</dbReference>
<proteinExistence type="predicted"/>
<keyword evidence="4" id="KW-1185">Reference proteome</keyword>
<sequence>MSGSRHSAGILRLLDRKLTVQEREITGPTRKRLYVAALVLAMVGAGFFLLLLTGVQQKTFVAGVDGPVNSWFDNQRSPAMTVTMAVLATVFGPVAMPIIVVASTVFWMFRARHAWRPLLLAGAMLTGVILAQVISRLVDRPRPPVEQMLLGGDTTYSFPSGHVLGASDFLLVGAFLVLSRGRHGPGAVVAGFSVAVAGILTQAVSRLYLGYHWLTDTLASISLSLVVLGAVIALDTWRTTRVARAPATKPSTEDP</sequence>
<keyword evidence="1" id="KW-0472">Membrane</keyword>
<feature type="domain" description="Phosphatidic acid phosphatase type 2/haloperoxidase" evidence="2">
    <location>
        <begin position="118"/>
        <end position="237"/>
    </location>
</feature>
<reference evidence="3 4" key="1">
    <citation type="journal article" date="2024" name="Appl. Microbiol. Biotechnol.">
        <title>Biosynthetic gene clusters with biotechnological applications in novel Antarctic isolates from Actinomycetota.</title>
        <authorList>
            <person name="Bruna P."/>
            <person name="Nunez-Montero K."/>
            <person name="Contreras M.J."/>
            <person name="Leal K."/>
            <person name="Garcia M."/>
            <person name="Abanto M."/>
            <person name="Barrientos L."/>
        </authorList>
    </citation>
    <scope>NUCLEOTIDE SEQUENCE [LARGE SCALE GENOMIC DNA]</scope>
    <source>
        <strain evidence="3 4">Se16.17</strain>
    </source>
</reference>
<feature type="transmembrane region" description="Helical" evidence="1">
    <location>
        <begin position="185"/>
        <end position="205"/>
    </location>
</feature>
<dbReference type="CDD" id="cd03392">
    <property type="entry name" value="PAP2_like_2"/>
    <property type="match status" value="1"/>
</dbReference>
<dbReference type="PANTHER" id="PTHR14969">
    <property type="entry name" value="SPHINGOSINE-1-PHOSPHATE PHOSPHOHYDROLASE"/>
    <property type="match status" value="1"/>
</dbReference>
<evidence type="ECO:0000259" key="2">
    <source>
        <dbReference type="Pfam" id="PF01569"/>
    </source>
</evidence>
<feature type="transmembrane region" description="Helical" evidence="1">
    <location>
        <begin position="118"/>
        <end position="138"/>
    </location>
</feature>
<dbReference type="Gene3D" id="1.20.144.10">
    <property type="entry name" value="Phosphatidic acid phosphatase type 2/haloperoxidase"/>
    <property type="match status" value="2"/>
</dbReference>
<dbReference type="SUPFAM" id="SSF48317">
    <property type="entry name" value="Acid phosphatase/Vanadium-dependent haloperoxidase"/>
    <property type="match status" value="1"/>
</dbReference>
<gene>
    <name evidence="3" type="ORF">V3C41_11945</name>
</gene>
<feature type="transmembrane region" description="Helical" evidence="1">
    <location>
        <begin position="158"/>
        <end position="178"/>
    </location>
</feature>
<dbReference type="InterPro" id="IPR036938">
    <property type="entry name" value="PAP2/HPO_sf"/>
</dbReference>
<evidence type="ECO:0000313" key="3">
    <source>
        <dbReference type="EMBL" id="MEO3941782.1"/>
    </source>
</evidence>
<dbReference type="EMBL" id="JBBMFV010000004">
    <property type="protein sequence ID" value="MEO3941782.1"/>
    <property type="molecule type" value="Genomic_DNA"/>
</dbReference>
<keyword evidence="1" id="KW-1133">Transmembrane helix</keyword>